<dbReference type="InParanoid" id="A0A1Q5PYF9"/>
<dbReference type="OrthoDB" id="9790442at2"/>
<dbReference type="PANTHER" id="PTHR48111">
    <property type="entry name" value="REGULATOR OF RPOS"/>
    <property type="match status" value="1"/>
</dbReference>
<dbReference type="Gene3D" id="6.10.250.690">
    <property type="match status" value="1"/>
</dbReference>
<accession>A0A1Q5PYF9</accession>
<keyword evidence="3" id="KW-0805">Transcription regulation</keyword>
<dbReference type="SUPFAM" id="SSF52172">
    <property type="entry name" value="CheY-like"/>
    <property type="match status" value="1"/>
</dbReference>
<dbReference type="InterPro" id="IPR011006">
    <property type="entry name" value="CheY-like_superfamily"/>
</dbReference>
<dbReference type="InterPro" id="IPR016032">
    <property type="entry name" value="Sig_transdc_resp-reg_C-effctor"/>
</dbReference>
<dbReference type="CDD" id="cd00383">
    <property type="entry name" value="trans_reg_C"/>
    <property type="match status" value="1"/>
</dbReference>
<sequence>MGGVVGLELGADDYLTKPYSYRELLARIQAVLRRTRPPAPAPLGAPASAVAVGDLEVDEARHEVRLAGRALQLPLREFELLAFLAAHVGQVLTRTQLLDRLWGVDYFGDSKTLDVHVKRLRAKIEADPSQPRRLLTVRGVGYKLVAP</sequence>
<proteinExistence type="predicted"/>
<protein>
    <recommendedName>
        <fullName evidence="12">DNA-binding response regulator</fullName>
    </recommendedName>
</protein>
<keyword evidence="1" id="KW-0597">Phosphoprotein</keyword>
<evidence type="ECO:0000259" key="9">
    <source>
        <dbReference type="PROSITE" id="PS51755"/>
    </source>
</evidence>
<reference evidence="11" key="1">
    <citation type="submission" date="2016-12" db="EMBL/GenBank/DDBJ databases">
        <authorList>
            <person name="Meng X."/>
        </authorList>
    </citation>
    <scope>NUCLEOTIDE SEQUENCE [LARGE SCALE GENOMIC DNA]</scope>
    <source>
        <strain evidence="11">DSM 20732</strain>
    </source>
</reference>
<evidence type="ECO:0000313" key="10">
    <source>
        <dbReference type="EMBL" id="OKL52651.1"/>
    </source>
</evidence>
<dbReference type="Proteomes" id="UP000185612">
    <property type="component" value="Unassembled WGS sequence"/>
</dbReference>
<gene>
    <name evidence="10" type="ORF">BSZ40_00625</name>
</gene>
<dbReference type="PROSITE" id="PS50110">
    <property type="entry name" value="RESPONSE_REGULATORY"/>
    <property type="match status" value="1"/>
</dbReference>
<keyword evidence="11" id="KW-1185">Reference proteome</keyword>
<evidence type="ECO:0000256" key="6">
    <source>
        <dbReference type="PROSITE-ProRule" id="PRU00169"/>
    </source>
</evidence>
<dbReference type="GO" id="GO:0000156">
    <property type="term" value="F:phosphorelay response regulator activity"/>
    <property type="evidence" value="ECO:0007669"/>
    <property type="project" value="TreeGrafter"/>
</dbReference>
<dbReference type="InterPro" id="IPR001789">
    <property type="entry name" value="Sig_transdc_resp-reg_receiver"/>
</dbReference>
<dbReference type="SMART" id="SM00862">
    <property type="entry name" value="Trans_reg_C"/>
    <property type="match status" value="1"/>
</dbReference>
<feature type="domain" description="Response regulatory" evidence="8">
    <location>
        <begin position="1"/>
        <end position="32"/>
    </location>
</feature>
<keyword evidence="5" id="KW-0804">Transcription</keyword>
<dbReference type="Gene3D" id="1.10.10.10">
    <property type="entry name" value="Winged helix-like DNA-binding domain superfamily/Winged helix DNA-binding domain"/>
    <property type="match status" value="1"/>
</dbReference>
<keyword evidence="2" id="KW-0902">Two-component regulatory system</keyword>
<evidence type="ECO:0000256" key="7">
    <source>
        <dbReference type="PROSITE-ProRule" id="PRU01091"/>
    </source>
</evidence>
<comment type="caution">
    <text evidence="6">Lacks conserved residue(s) required for the propagation of feature annotation.</text>
</comment>
<dbReference type="InterPro" id="IPR001867">
    <property type="entry name" value="OmpR/PhoB-type_DNA-bd"/>
</dbReference>
<evidence type="ECO:0000256" key="3">
    <source>
        <dbReference type="ARBA" id="ARBA00023015"/>
    </source>
</evidence>
<dbReference type="GO" id="GO:0032993">
    <property type="term" value="C:protein-DNA complex"/>
    <property type="evidence" value="ECO:0007669"/>
    <property type="project" value="TreeGrafter"/>
</dbReference>
<keyword evidence="4 7" id="KW-0238">DNA-binding</keyword>
<dbReference type="AlphaFoldDB" id="A0A1Q5PYF9"/>
<organism evidence="10 11">
    <name type="scientific">Buchananella hordeovulneris</name>
    <dbReference type="NCBI Taxonomy" id="52770"/>
    <lineage>
        <taxon>Bacteria</taxon>
        <taxon>Bacillati</taxon>
        <taxon>Actinomycetota</taxon>
        <taxon>Actinomycetes</taxon>
        <taxon>Actinomycetales</taxon>
        <taxon>Actinomycetaceae</taxon>
        <taxon>Buchananella</taxon>
    </lineage>
</organism>
<evidence type="ECO:0000256" key="2">
    <source>
        <dbReference type="ARBA" id="ARBA00023012"/>
    </source>
</evidence>
<feature type="domain" description="OmpR/PhoB-type" evidence="9">
    <location>
        <begin position="47"/>
        <end position="146"/>
    </location>
</feature>
<dbReference type="Pfam" id="PF00486">
    <property type="entry name" value="Trans_reg_C"/>
    <property type="match status" value="1"/>
</dbReference>
<dbReference type="InterPro" id="IPR036388">
    <property type="entry name" value="WH-like_DNA-bd_sf"/>
</dbReference>
<dbReference type="GO" id="GO:0006355">
    <property type="term" value="P:regulation of DNA-templated transcription"/>
    <property type="evidence" value="ECO:0007669"/>
    <property type="project" value="InterPro"/>
</dbReference>
<comment type="caution">
    <text evidence="10">The sequence shown here is derived from an EMBL/GenBank/DDBJ whole genome shotgun (WGS) entry which is preliminary data.</text>
</comment>
<dbReference type="PROSITE" id="PS51755">
    <property type="entry name" value="OMPR_PHOB"/>
    <property type="match status" value="1"/>
</dbReference>
<evidence type="ECO:0000256" key="4">
    <source>
        <dbReference type="ARBA" id="ARBA00023125"/>
    </source>
</evidence>
<feature type="DNA-binding region" description="OmpR/PhoB-type" evidence="7">
    <location>
        <begin position="47"/>
        <end position="146"/>
    </location>
</feature>
<dbReference type="PANTHER" id="PTHR48111:SF1">
    <property type="entry name" value="TWO-COMPONENT RESPONSE REGULATOR ORR33"/>
    <property type="match status" value="1"/>
</dbReference>
<name>A0A1Q5PYF9_9ACTO</name>
<dbReference type="FunFam" id="1.10.10.10:FF:000018">
    <property type="entry name" value="DNA-binding response regulator ResD"/>
    <property type="match status" value="1"/>
</dbReference>
<evidence type="ECO:0000259" key="8">
    <source>
        <dbReference type="PROSITE" id="PS50110"/>
    </source>
</evidence>
<dbReference type="InterPro" id="IPR039420">
    <property type="entry name" value="WalR-like"/>
</dbReference>
<evidence type="ECO:0008006" key="12">
    <source>
        <dbReference type="Google" id="ProtNLM"/>
    </source>
</evidence>
<dbReference type="GO" id="GO:0000976">
    <property type="term" value="F:transcription cis-regulatory region binding"/>
    <property type="evidence" value="ECO:0007669"/>
    <property type="project" value="TreeGrafter"/>
</dbReference>
<evidence type="ECO:0000256" key="5">
    <source>
        <dbReference type="ARBA" id="ARBA00023163"/>
    </source>
</evidence>
<dbReference type="STRING" id="52770.BSZ40_00625"/>
<dbReference type="EMBL" id="MQVS01000001">
    <property type="protein sequence ID" value="OKL52651.1"/>
    <property type="molecule type" value="Genomic_DNA"/>
</dbReference>
<evidence type="ECO:0000256" key="1">
    <source>
        <dbReference type="ARBA" id="ARBA00022553"/>
    </source>
</evidence>
<evidence type="ECO:0000313" key="11">
    <source>
        <dbReference type="Proteomes" id="UP000185612"/>
    </source>
</evidence>
<dbReference type="SUPFAM" id="SSF46894">
    <property type="entry name" value="C-terminal effector domain of the bipartite response regulators"/>
    <property type="match status" value="1"/>
</dbReference>
<dbReference type="GO" id="GO:0005829">
    <property type="term" value="C:cytosol"/>
    <property type="evidence" value="ECO:0007669"/>
    <property type="project" value="TreeGrafter"/>
</dbReference>